<evidence type="ECO:0000313" key="5">
    <source>
        <dbReference type="Proteomes" id="UP000887013"/>
    </source>
</evidence>
<dbReference type="PANTHER" id="PTHR12411">
    <property type="entry name" value="CYSTEINE PROTEASE FAMILY C1-RELATED"/>
    <property type="match status" value="1"/>
</dbReference>
<reference evidence="4" key="1">
    <citation type="submission" date="2020-08" db="EMBL/GenBank/DDBJ databases">
        <title>Multicomponent nature underlies the extraordinary mechanical properties of spider dragline silk.</title>
        <authorList>
            <person name="Kono N."/>
            <person name="Nakamura H."/>
            <person name="Mori M."/>
            <person name="Yoshida Y."/>
            <person name="Ohtoshi R."/>
            <person name="Malay A.D."/>
            <person name="Moran D.A.P."/>
            <person name="Tomita M."/>
            <person name="Numata K."/>
            <person name="Arakawa K."/>
        </authorList>
    </citation>
    <scope>NUCLEOTIDE SEQUENCE</scope>
</reference>
<protein>
    <submittedName>
        <fullName evidence="4">Cathepsin L</fullName>
    </submittedName>
</protein>
<comment type="similarity">
    <text evidence="1">Belongs to the peptidase C1 family.</text>
</comment>
<dbReference type="Proteomes" id="UP000887013">
    <property type="component" value="Unassembled WGS sequence"/>
</dbReference>
<dbReference type="FunFam" id="3.90.70.10:FF:000332">
    <property type="entry name" value="Cathepsin L1"/>
    <property type="match status" value="1"/>
</dbReference>
<dbReference type="SMART" id="SM00645">
    <property type="entry name" value="Pept_C1"/>
    <property type="match status" value="1"/>
</dbReference>
<dbReference type="Pfam" id="PF00112">
    <property type="entry name" value="Peptidase_C1"/>
    <property type="match status" value="1"/>
</dbReference>
<accession>A0A8X6N4D9</accession>
<gene>
    <name evidence="4" type="ORF">NPIL_121551</name>
</gene>
<dbReference type="SUPFAM" id="SSF54001">
    <property type="entry name" value="Cysteine proteinases"/>
    <property type="match status" value="1"/>
</dbReference>
<evidence type="ECO:0000256" key="2">
    <source>
        <dbReference type="ARBA" id="ARBA00023157"/>
    </source>
</evidence>
<dbReference type="GO" id="GO:0006508">
    <property type="term" value="P:proteolysis"/>
    <property type="evidence" value="ECO:0007669"/>
    <property type="project" value="InterPro"/>
</dbReference>
<evidence type="ECO:0000256" key="1">
    <source>
        <dbReference type="ARBA" id="ARBA00008455"/>
    </source>
</evidence>
<keyword evidence="5" id="KW-1185">Reference proteome</keyword>
<sequence length="229" mass="25312">MYHKFDFETHLILHWSDESIISPVHLFGDVDVTQREPSRCILLMETTPGLESVQSLHVLLRIYNNEISFLDNNGCQGGSMDLAFEFIKKENGIDTEESYPYEGVQDSCTFKPSSVGATCTGHVDIPSGDEEALKQTVATVGPVSVAIDAHHESFHDYKGGVYDEPECGNEMSDLTHVVLVVGYGTEDGKDYWLVKNGWGESFGVNGYIKMSRSKNNQCGIATAATYPMI</sequence>
<dbReference type="CDD" id="cd02248">
    <property type="entry name" value="Peptidase_C1A"/>
    <property type="match status" value="1"/>
</dbReference>
<name>A0A8X6N4D9_NEPPI</name>
<dbReference type="EMBL" id="BMAW01005423">
    <property type="protein sequence ID" value="GFS94032.1"/>
    <property type="molecule type" value="Genomic_DNA"/>
</dbReference>
<dbReference type="InterPro" id="IPR013128">
    <property type="entry name" value="Peptidase_C1A"/>
</dbReference>
<dbReference type="InterPro" id="IPR039417">
    <property type="entry name" value="Peptidase_C1A_papain-like"/>
</dbReference>
<dbReference type="InterPro" id="IPR038765">
    <property type="entry name" value="Papain-like_cys_pep_sf"/>
</dbReference>
<dbReference type="GO" id="GO:0008234">
    <property type="term" value="F:cysteine-type peptidase activity"/>
    <property type="evidence" value="ECO:0007669"/>
    <property type="project" value="InterPro"/>
</dbReference>
<dbReference type="InterPro" id="IPR000668">
    <property type="entry name" value="Peptidase_C1A_C"/>
</dbReference>
<comment type="caution">
    <text evidence="4">The sequence shown here is derived from an EMBL/GenBank/DDBJ whole genome shotgun (WGS) entry which is preliminary data.</text>
</comment>
<dbReference type="OrthoDB" id="10253408at2759"/>
<dbReference type="Gene3D" id="3.90.70.10">
    <property type="entry name" value="Cysteine proteinases"/>
    <property type="match status" value="1"/>
</dbReference>
<evidence type="ECO:0000259" key="3">
    <source>
        <dbReference type="SMART" id="SM00645"/>
    </source>
</evidence>
<proteinExistence type="inferred from homology"/>
<keyword evidence="2" id="KW-1015">Disulfide bond</keyword>
<organism evidence="4 5">
    <name type="scientific">Nephila pilipes</name>
    <name type="common">Giant wood spider</name>
    <name type="synonym">Nephila maculata</name>
    <dbReference type="NCBI Taxonomy" id="299642"/>
    <lineage>
        <taxon>Eukaryota</taxon>
        <taxon>Metazoa</taxon>
        <taxon>Ecdysozoa</taxon>
        <taxon>Arthropoda</taxon>
        <taxon>Chelicerata</taxon>
        <taxon>Arachnida</taxon>
        <taxon>Araneae</taxon>
        <taxon>Araneomorphae</taxon>
        <taxon>Entelegynae</taxon>
        <taxon>Araneoidea</taxon>
        <taxon>Nephilidae</taxon>
        <taxon>Nephila</taxon>
    </lineage>
</organism>
<dbReference type="AlphaFoldDB" id="A0A8X6N4D9"/>
<feature type="domain" description="Peptidase C1A papain C-terminal" evidence="3">
    <location>
        <begin position="43"/>
        <end position="228"/>
    </location>
</feature>
<evidence type="ECO:0000313" key="4">
    <source>
        <dbReference type="EMBL" id="GFS94032.1"/>
    </source>
</evidence>